<evidence type="ECO:0000313" key="1">
    <source>
        <dbReference type="EMBL" id="KKL46197.1"/>
    </source>
</evidence>
<sequence length="159" mass="18597">MPRLKCCALGNAGDLETEKTRTYSYRFREPNSNEEKRKYDKRYYLANREKKIATAKKNAWNKKYPDRRKAYSKKLWAKLRNQAIDAYGSKCACCGLTDSRFLTFDHVAGGGRDHRKRTGGFGFLLWMEKNNYPSEIQLLCYNCNGAKRVFGNCPHKEMR</sequence>
<dbReference type="AlphaFoldDB" id="A0A0F9F535"/>
<accession>A0A0F9F535</accession>
<dbReference type="EMBL" id="LAZR01034122">
    <property type="protein sequence ID" value="KKL46197.1"/>
    <property type="molecule type" value="Genomic_DNA"/>
</dbReference>
<gene>
    <name evidence="1" type="ORF">LCGC14_2347970</name>
</gene>
<name>A0A0F9F535_9ZZZZ</name>
<proteinExistence type="predicted"/>
<evidence type="ECO:0008006" key="2">
    <source>
        <dbReference type="Google" id="ProtNLM"/>
    </source>
</evidence>
<comment type="caution">
    <text evidence="1">The sequence shown here is derived from an EMBL/GenBank/DDBJ whole genome shotgun (WGS) entry which is preliminary data.</text>
</comment>
<reference evidence="1" key="1">
    <citation type="journal article" date="2015" name="Nature">
        <title>Complex archaea that bridge the gap between prokaryotes and eukaryotes.</title>
        <authorList>
            <person name="Spang A."/>
            <person name="Saw J.H."/>
            <person name="Jorgensen S.L."/>
            <person name="Zaremba-Niedzwiedzka K."/>
            <person name="Martijn J."/>
            <person name="Lind A.E."/>
            <person name="van Eijk R."/>
            <person name="Schleper C."/>
            <person name="Guy L."/>
            <person name="Ettema T.J."/>
        </authorList>
    </citation>
    <scope>NUCLEOTIDE SEQUENCE</scope>
</reference>
<protein>
    <recommendedName>
        <fullName evidence="2">HNH domain-containing protein</fullName>
    </recommendedName>
</protein>
<organism evidence="1">
    <name type="scientific">marine sediment metagenome</name>
    <dbReference type="NCBI Taxonomy" id="412755"/>
    <lineage>
        <taxon>unclassified sequences</taxon>
        <taxon>metagenomes</taxon>
        <taxon>ecological metagenomes</taxon>
    </lineage>
</organism>